<organism evidence="1 2">
    <name type="scientific">Chrysodeixis includens</name>
    <name type="common">Soybean looper</name>
    <name type="synonym">Pseudoplusia includens</name>
    <dbReference type="NCBI Taxonomy" id="689277"/>
    <lineage>
        <taxon>Eukaryota</taxon>
        <taxon>Metazoa</taxon>
        <taxon>Ecdysozoa</taxon>
        <taxon>Arthropoda</taxon>
        <taxon>Hexapoda</taxon>
        <taxon>Insecta</taxon>
        <taxon>Pterygota</taxon>
        <taxon>Neoptera</taxon>
        <taxon>Endopterygota</taxon>
        <taxon>Lepidoptera</taxon>
        <taxon>Glossata</taxon>
        <taxon>Ditrysia</taxon>
        <taxon>Noctuoidea</taxon>
        <taxon>Noctuidae</taxon>
        <taxon>Plusiinae</taxon>
        <taxon>Chrysodeixis</taxon>
    </lineage>
</organism>
<dbReference type="PANTHER" id="PTHR23227">
    <property type="entry name" value="BUCENTAUR RELATED"/>
    <property type="match status" value="1"/>
</dbReference>
<accession>A0A9P0G0K4</accession>
<evidence type="ECO:0000313" key="2">
    <source>
        <dbReference type="Proteomes" id="UP001154114"/>
    </source>
</evidence>
<evidence type="ECO:0000313" key="1">
    <source>
        <dbReference type="EMBL" id="CAH0627277.1"/>
    </source>
</evidence>
<dbReference type="SUPFAM" id="SSF56219">
    <property type="entry name" value="DNase I-like"/>
    <property type="match status" value="1"/>
</dbReference>
<keyword evidence="2" id="KW-1185">Reference proteome</keyword>
<dbReference type="InterPro" id="IPR027124">
    <property type="entry name" value="Swc5/CFDP1/2"/>
</dbReference>
<dbReference type="AlphaFoldDB" id="A0A9P0G0K4"/>
<dbReference type="Gene3D" id="3.60.10.10">
    <property type="entry name" value="Endonuclease/exonuclease/phosphatase"/>
    <property type="match status" value="1"/>
</dbReference>
<dbReference type="PANTHER" id="PTHR23227:SF67">
    <property type="entry name" value="CRANIOFACIAL DEVELOPMENT PROTEIN 2-LIKE"/>
    <property type="match status" value="1"/>
</dbReference>
<dbReference type="InterPro" id="IPR036691">
    <property type="entry name" value="Endo/exonu/phosph_ase_sf"/>
</dbReference>
<name>A0A9P0G0K4_CHRIL</name>
<dbReference type="Proteomes" id="UP001154114">
    <property type="component" value="Chromosome 8"/>
</dbReference>
<proteinExistence type="predicted"/>
<evidence type="ECO:0008006" key="3">
    <source>
        <dbReference type="Google" id="ProtNLM"/>
    </source>
</evidence>
<sequence>MCIKLDARPCKLNFVLVYAPTAKSTEELTFFYGLLDNVVNNIPKREITMVIGDLNAKVGSTYGPDYNKFLGKHDLGTRNDRGETFIEFCIGNNLAIMNTMFEQHKRLLYTWTSPDGKTLNQIDYIAIQTRWKSSITNVKLTQVLTVEVITNCLWPAFRSI</sequence>
<reference evidence="1" key="1">
    <citation type="submission" date="2021-12" db="EMBL/GenBank/DDBJ databases">
        <authorList>
            <person name="King R."/>
        </authorList>
    </citation>
    <scope>NUCLEOTIDE SEQUENCE</scope>
</reference>
<gene>
    <name evidence="1" type="ORF">CINC_LOCUS12677</name>
</gene>
<dbReference type="OrthoDB" id="414666at2759"/>
<protein>
    <recommendedName>
        <fullName evidence="3">Craniofacial development protein 2-like</fullName>
    </recommendedName>
</protein>
<dbReference type="EMBL" id="LR824011">
    <property type="protein sequence ID" value="CAH0627277.1"/>
    <property type="molecule type" value="Genomic_DNA"/>
</dbReference>